<evidence type="ECO:0000313" key="2">
    <source>
        <dbReference type="EMBL" id="AKM11553.1"/>
    </source>
</evidence>
<dbReference type="KEGG" id="cna:AB433_05185"/>
<keyword evidence="1" id="KW-0472">Membrane</keyword>
<dbReference type="PATRIC" id="fig|1348774.3.peg.1087"/>
<reference evidence="2 3" key="1">
    <citation type="submission" date="2015-06" db="EMBL/GenBank/DDBJ databases">
        <authorList>
            <person name="Zeng Y."/>
            <person name="Huang Y."/>
        </authorList>
    </citation>
    <scope>NUCLEOTIDE SEQUENCE [LARGE SCALE GENOMIC DNA]</scope>
    <source>
        <strain evidence="2 3">PQ-2</strain>
    </source>
</reference>
<comment type="function">
    <text evidence="1">Involved in the import of queuosine (Q) precursors, required for Q precursor salvage.</text>
</comment>
<dbReference type="NCBIfam" id="TIGR00697">
    <property type="entry name" value="queuosine precursor transporter"/>
    <property type="match status" value="1"/>
</dbReference>
<dbReference type="InterPro" id="IPR003744">
    <property type="entry name" value="YhhQ"/>
</dbReference>
<keyword evidence="1" id="KW-1003">Cell membrane</keyword>
<dbReference type="AlphaFoldDB" id="A0A0G3XM76"/>
<keyword evidence="1" id="KW-0997">Cell inner membrane</keyword>
<organism evidence="2 3">
    <name type="scientific">Croceicoccus naphthovorans</name>
    <dbReference type="NCBI Taxonomy" id="1348774"/>
    <lineage>
        <taxon>Bacteria</taxon>
        <taxon>Pseudomonadati</taxon>
        <taxon>Pseudomonadota</taxon>
        <taxon>Alphaproteobacteria</taxon>
        <taxon>Sphingomonadales</taxon>
        <taxon>Erythrobacteraceae</taxon>
        <taxon>Croceicoccus</taxon>
    </lineage>
</organism>
<feature type="transmembrane region" description="Helical" evidence="1">
    <location>
        <begin position="110"/>
        <end position="133"/>
    </location>
</feature>
<dbReference type="EMBL" id="CP011770">
    <property type="protein sequence ID" value="AKM11553.1"/>
    <property type="molecule type" value="Genomic_DNA"/>
</dbReference>
<keyword evidence="1" id="KW-0812">Transmembrane</keyword>
<keyword evidence="1" id="KW-1133">Transmembrane helix</keyword>
<dbReference type="OrthoDB" id="9805479at2"/>
<dbReference type="HAMAP" id="MF_02088">
    <property type="entry name" value="Q_prec_transport"/>
    <property type="match status" value="1"/>
</dbReference>
<name>A0A0G3XM76_9SPHN</name>
<feature type="transmembrane region" description="Helical" evidence="1">
    <location>
        <begin position="45"/>
        <end position="66"/>
    </location>
</feature>
<accession>A0A0G3XM76</accession>
<dbReference type="Proteomes" id="UP000035287">
    <property type="component" value="Chromosome"/>
</dbReference>
<gene>
    <name evidence="2" type="ORF">AB433_05185</name>
</gene>
<comment type="similarity">
    <text evidence="1">Belongs to the vitamin uptake transporter (VUT/ECF) (TC 2.A.88) family. Q precursor transporter subfamily.</text>
</comment>
<dbReference type="Pfam" id="PF02592">
    <property type="entry name" value="Vut_1"/>
    <property type="match status" value="1"/>
</dbReference>
<keyword evidence="3" id="KW-1185">Reference proteome</keyword>
<comment type="subcellular location">
    <subcellularLocation>
        <location evidence="1">Cell inner membrane</location>
        <topology evidence="1">Multi-pass membrane protein</topology>
    </subcellularLocation>
</comment>
<feature type="transmembrane region" description="Helical" evidence="1">
    <location>
        <begin position="193"/>
        <end position="215"/>
    </location>
</feature>
<keyword evidence="1" id="KW-0813">Transport</keyword>
<dbReference type="PANTHER" id="PTHR34300">
    <property type="entry name" value="QUEUOSINE PRECURSOR TRANSPORTER-RELATED"/>
    <property type="match status" value="1"/>
</dbReference>
<sequence length="270" mass="29832">MRIACFSQGANRDRPCRVDTNAEPAAADRPRRVEGKAAGHRQFRYFDYVMAAFVTILLLSNVIGAGKRAVIDLPVLGLWPFGAGVLFFPVSYVIGDVLTEVYGYAHARRCIWAGFAAMLFMVVMAWVVVALPPDAGWTGQAAYEQVFGQVPRIVFASIAAFWAGEFVNSYVLARMKIWTKGKALWSRTIGSTVVGQGVDSALFYPLAFLGVAGWATEQVLWVALTQWVLKVTWEAVLTPVTYLVVGWLKRREGVDVYDTDTDFSPFAKAD</sequence>
<dbReference type="STRING" id="1348774.AB433_05185"/>
<proteinExistence type="inferred from homology"/>
<dbReference type="GO" id="GO:0005886">
    <property type="term" value="C:plasma membrane"/>
    <property type="evidence" value="ECO:0007669"/>
    <property type="project" value="UniProtKB-SubCell"/>
</dbReference>
<feature type="transmembrane region" description="Helical" evidence="1">
    <location>
        <begin position="227"/>
        <end position="248"/>
    </location>
</feature>
<dbReference type="RefSeq" id="WP_047823368.1">
    <property type="nucleotide sequence ID" value="NZ_CP011770.1"/>
</dbReference>
<feature type="transmembrane region" description="Helical" evidence="1">
    <location>
        <begin position="153"/>
        <end position="173"/>
    </location>
</feature>
<protein>
    <recommendedName>
        <fullName evidence="1">Probable queuosine precursor transporter</fullName>
        <shortName evidence="1">Q precursor transporter</shortName>
    </recommendedName>
</protein>
<evidence type="ECO:0000256" key="1">
    <source>
        <dbReference type="HAMAP-Rule" id="MF_02088"/>
    </source>
</evidence>
<evidence type="ECO:0000313" key="3">
    <source>
        <dbReference type="Proteomes" id="UP000035287"/>
    </source>
</evidence>
<feature type="transmembrane region" description="Helical" evidence="1">
    <location>
        <begin position="78"/>
        <end position="98"/>
    </location>
</feature>
<dbReference type="GO" id="GO:0022857">
    <property type="term" value="F:transmembrane transporter activity"/>
    <property type="evidence" value="ECO:0007669"/>
    <property type="project" value="UniProtKB-UniRule"/>
</dbReference>
<dbReference type="PANTHER" id="PTHR34300:SF2">
    <property type="entry name" value="QUEUOSINE PRECURSOR TRANSPORTER-RELATED"/>
    <property type="match status" value="1"/>
</dbReference>